<dbReference type="Proteomes" id="UP000250085">
    <property type="component" value="Chromosome"/>
</dbReference>
<feature type="transmembrane region" description="Helical" evidence="1">
    <location>
        <begin position="70"/>
        <end position="93"/>
    </location>
</feature>
<proteinExistence type="predicted"/>
<feature type="transmembrane region" description="Helical" evidence="1">
    <location>
        <begin position="222"/>
        <end position="246"/>
    </location>
</feature>
<dbReference type="KEGG" id="trl:A3L10_10095"/>
<evidence type="ECO:0000256" key="1">
    <source>
        <dbReference type="SAM" id="Phobius"/>
    </source>
</evidence>
<feature type="transmembrane region" description="Helical" evidence="1">
    <location>
        <begin position="157"/>
        <end position="176"/>
    </location>
</feature>
<keyword evidence="3" id="KW-1185">Reference proteome</keyword>
<gene>
    <name evidence="2" type="ORF">A3L10_10095</name>
</gene>
<reference evidence="2 3" key="1">
    <citation type="submission" date="2016-04" db="EMBL/GenBank/DDBJ databases">
        <title>Complete genome sequence of Thermococcus radiotolerans type strain EJ2.</title>
        <authorList>
            <person name="Oger P.M."/>
        </authorList>
    </citation>
    <scope>NUCLEOTIDE SEQUENCE [LARGE SCALE GENOMIC DNA]</scope>
    <source>
        <strain evidence="2 3">EJ2</strain>
    </source>
</reference>
<evidence type="ECO:0000313" key="3">
    <source>
        <dbReference type="Proteomes" id="UP000250085"/>
    </source>
</evidence>
<organism evidence="2 3">
    <name type="scientific">Thermococcus radiotolerans</name>
    <dbReference type="NCBI Taxonomy" id="187880"/>
    <lineage>
        <taxon>Archaea</taxon>
        <taxon>Methanobacteriati</taxon>
        <taxon>Methanobacteriota</taxon>
        <taxon>Thermococci</taxon>
        <taxon>Thermococcales</taxon>
        <taxon>Thermococcaceae</taxon>
        <taxon>Thermococcus</taxon>
    </lineage>
</organism>
<sequence>MVEFTEILGEALGRFEETKWLLPVPIIMTLMDYGKVIGVLNFEGTHFGIRFPLPEPAPTLWSFVSLPANASGLTFSAQGLMVMALFILLGSYLEAGYLGSIRDAVRIVEGSFLDNAKRDFFEFLQFNLMLYAVMVVLIIPLMAMPFMFLLAFPALLVFLYAIYGTPFLISIHGLGFGDALGESINLAKMGGEYLDYALKYLALGALISVPLTFIVTNTGLPGLVVGLLLSAPLSLALSVATVLFFMGQMEHQ</sequence>
<keyword evidence="1" id="KW-1133">Transmembrane helix</keyword>
<name>A0A2Z2NCE3_9EURY</name>
<dbReference type="AlphaFoldDB" id="A0A2Z2NCE3"/>
<dbReference type="EMBL" id="CP015106">
    <property type="protein sequence ID" value="ASJ15459.1"/>
    <property type="molecule type" value="Genomic_DNA"/>
</dbReference>
<keyword evidence="1" id="KW-0812">Transmembrane</keyword>
<protein>
    <submittedName>
        <fullName evidence="2">Uncharacterized protein</fullName>
    </submittedName>
</protein>
<keyword evidence="1" id="KW-0472">Membrane</keyword>
<accession>A0A2Z2NCE3</accession>
<feature type="transmembrane region" description="Helical" evidence="1">
    <location>
        <begin position="128"/>
        <end position="151"/>
    </location>
</feature>
<evidence type="ECO:0000313" key="2">
    <source>
        <dbReference type="EMBL" id="ASJ15459.1"/>
    </source>
</evidence>
<feature type="transmembrane region" description="Helical" evidence="1">
    <location>
        <begin position="197"/>
        <end position="216"/>
    </location>
</feature>